<feature type="region of interest" description="Disordered" evidence="1">
    <location>
        <begin position="1"/>
        <end position="61"/>
    </location>
</feature>
<sequence>MPQMLRSSDLTDGHRGHGGFKTRKSGKRDSNPRPPAWKAGALSQLSYSRPNSRMTRKLLQI</sequence>
<proteinExistence type="predicted"/>
<dbReference type="AlphaFoldDB" id="A0A381TUA8"/>
<evidence type="ECO:0000313" key="2">
    <source>
        <dbReference type="EMBL" id="SVA17653.1"/>
    </source>
</evidence>
<evidence type="ECO:0000256" key="1">
    <source>
        <dbReference type="SAM" id="MobiDB-lite"/>
    </source>
</evidence>
<protein>
    <submittedName>
        <fullName evidence="2">Uncharacterized protein</fullName>
    </submittedName>
</protein>
<dbReference type="EMBL" id="UINC01004898">
    <property type="protein sequence ID" value="SVA17653.1"/>
    <property type="molecule type" value="Genomic_DNA"/>
</dbReference>
<reference evidence="2" key="1">
    <citation type="submission" date="2018-05" db="EMBL/GenBank/DDBJ databases">
        <authorList>
            <person name="Lanie J.A."/>
            <person name="Ng W.-L."/>
            <person name="Kazmierczak K.M."/>
            <person name="Andrzejewski T.M."/>
            <person name="Davidsen T.M."/>
            <person name="Wayne K.J."/>
            <person name="Tettelin H."/>
            <person name="Glass J.I."/>
            <person name="Rusch D."/>
            <person name="Podicherti R."/>
            <person name="Tsui H.-C.T."/>
            <person name="Winkler M.E."/>
        </authorList>
    </citation>
    <scope>NUCLEOTIDE SEQUENCE</scope>
</reference>
<accession>A0A381TUA8</accession>
<organism evidence="2">
    <name type="scientific">marine metagenome</name>
    <dbReference type="NCBI Taxonomy" id="408172"/>
    <lineage>
        <taxon>unclassified sequences</taxon>
        <taxon>metagenomes</taxon>
        <taxon>ecological metagenomes</taxon>
    </lineage>
</organism>
<dbReference type="AntiFam" id="ANF00011">
    <property type="entry name" value="tRNA translation"/>
</dbReference>
<feature type="compositionally biased region" description="Polar residues" evidence="1">
    <location>
        <begin position="43"/>
        <end position="53"/>
    </location>
</feature>
<name>A0A381TUA8_9ZZZZ</name>
<gene>
    <name evidence="2" type="ORF">METZ01_LOCUS70507</name>
</gene>
<feature type="compositionally biased region" description="Basic residues" evidence="1">
    <location>
        <begin position="16"/>
        <end position="26"/>
    </location>
</feature>